<protein>
    <submittedName>
        <fullName evidence="1">Uncharacterized protein</fullName>
    </submittedName>
</protein>
<organism evidence="1">
    <name type="scientific">Arundo donax</name>
    <name type="common">Giant reed</name>
    <name type="synonym">Donax arundinaceus</name>
    <dbReference type="NCBI Taxonomy" id="35708"/>
    <lineage>
        <taxon>Eukaryota</taxon>
        <taxon>Viridiplantae</taxon>
        <taxon>Streptophyta</taxon>
        <taxon>Embryophyta</taxon>
        <taxon>Tracheophyta</taxon>
        <taxon>Spermatophyta</taxon>
        <taxon>Magnoliopsida</taxon>
        <taxon>Liliopsida</taxon>
        <taxon>Poales</taxon>
        <taxon>Poaceae</taxon>
        <taxon>PACMAD clade</taxon>
        <taxon>Arundinoideae</taxon>
        <taxon>Arundineae</taxon>
        <taxon>Arundo</taxon>
    </lineage>
</organism>
<accession>A0A0A9AN97</accession>
<proteinExistence type="predicted"/>
<sequence length="43" mass="4599">MAVVSPPSCRSLPLRPLRHPPAIASPFLMYLSSPKQVVVQIGG</sequence>
<dbReference type="EMBL" id="GBRH01246537">
    <property type="protein sequence ID" value="JAD51358.1"/>
    <property type="molecule type" value="Transcribed_RNA"/>
</dbReference>
<dbReference type="AlphaFoldDB" id="A0A0A9AN97"/>
<reference evidence="1" key="2">
    <citation type="journal article" date="2015" name="Data Brief">
        <title>Shoot transcriptome of the giant reed, Arundo donax.</title>
        <authorList>
            <person name="Barrero R.A."/>
            <person name="Guerrero F.D."/>
            <person name="Moolhuijzen P."/>
            <person name="Goolsby J.A."/>
            <person name="Tidwell J."/>
            <person name="Bellgard S.E."/>
            <person name="Bellgard M.I."/>
        </authorList>
    </citation>
    <scope>NUCLEOTIDE SEQUENCE</scope>
    <source>
        <tissue evidence="1">Shoot tissue taken approximately 20 cm above the soil surface</tissue>
    </source>
</reference>
<evidence type="ECO:0000313" key="1">
    <source>
        <dbReference type="EMBL" id="JAD51358.1"/>
    </source>
</evidence>
<name>A0A0A9AN97_ARUDO</name>
<reference evidence="1" key="1">
    <citation type="submission" date="2014-09" db="EMBL/GenBank/DDBJ databases">
        <authorList>
            <person name="Magalhaes I.L.F."/>
            <person name="Oliveira U."/>
            <person name="Santos F.R."/>
            <person name="Vidigal T.H.D.A."/>
            <person name="Brescovit A.D."/>
            <person name="Santos A.J."/>
        </authorList>
    </citation>
    <scope>NUCLEOTIDE SEQUENCE</scope>
    <source>
        <tissue evidence="1">Shoot tissue taken approximately 20 cm above the soil surface</tissue>
    </source>
</reference>